<dbReference type="AlphaFoldDB" id="A7GY19"/>
<evidence type="ECO:0000313" key="4">
    <source>
        <dbReference type="Proteomes" id="UP000006380"/>
    </source>
</evidence>
<dbReference type="Pfam" id="PF04892">
    <property type="entry name" value="VanZ"/>
    <property type="match status" value="1"/>
</dbReference>
<dbReference type="KEGG" id="ccv:CCV52592_1394"/>
<dbReference type="OrthoDB" id="5356065at2"/>
<dbReference type="PANTHER" id="PTHR28008:SF1">
    <property type="entry name" value="DOMAIN PROTEIN, PUTATIVE (AFU_ORTHOLOGUE AFUA_3G10980)-RELATED"/>
    <property type="match status" value="1"/>
</dbReference>
<dbReference type="RefSeq" id="WP_009651531.1">
    <property type="nucleotide sequence ID" value="NC_009715.2"/>
</dbReference>
<dbReference type="PANTHER" id="PTHR28008">
    <property type="entry name" value="DOMAIN PROTEIN, PUTATIVE (AFU_ORTHOLOGUE AFUA_3G10980)-RELATED"/>
    <property type="match status" value="1"/>
</dbReference>
<accession>A7GY19</accession>
<feature type="transmembrane region" description="Helical" evidence="1">
    <location>
        <begin position="38"/>
        <end position="57"/>
    </location>
</feature>
<dbReference type="Proteomes" id="UP000006380">
    <property type="component" value="Chromosome"/>
</dbReference>
<keyword evidence="1" id="KW-1133">Transmembrane helix</keyword>
<dbReference type="InterPro" id="IPR006976">
    <property type="entry name" value="VanZ-like"/>
</dbReference>
<dbReference type="HOGENOM" id="CLU_096028_3_4_7"/>
<feature type="transmembrane region" description="Helical" evidence="1">
    <location>
        <begin position="64"/>
        <end position="81"/>
    </location>
</feature>
<feature type="transmembrane region" description="Helical" evidence="1">
    <location>
        <begin position="87"/>
        <end position="108"/>
    </location>
</feature>
<dbReference type="NCBIfam" id="NF037970">
    <property type="entry name" value="vanZ_1"/>
    <property type="match status" value="1"/>
</dbReference>
<keyword evidence="1" id="KW-0812">Transmembrane</keyword>
<feature type="domain" description="VanZ-like" evidence="2">
    <location>
        <begin position="30"/>
        <end position="108"/>
    </location>
</feature>
<evidence type="ECO:0000256" key="1">
    <source>
        <dbReference type="SAM" id="Phobius"/>
    </source>
</evidence>
<protein>
    <submittedName>
        <fullName evidence="3">Membrane protein, VanZ family</fullName>
    </submittedName>
</protein>
<sequence>MIDIKLASKFSFFVCLAVIEFLATTSRSIKIVENSWDKANHFAAFCVLYVLLSIGWRSKFYTKFCILFLFGLQIEIVQHFLPNREFSLLDVFADCVGIAFGVIVVKILKRVSSGKI</sequence>
<proteinExistence type="predicted"/>
<organism evidence="3 4">
    <name type="scientific">Campylobacter curvus (strain 525.92)</name>
    <dbReference type="NCBI Taxonomy" id="360105"/>
    <lineage>
        <taxon>Bacteria</taxon>
        <taxon>Pseudomonadati</taxon>
        <taxon>Campylobacterota</taxon>
        <taxon>Epsilonproteobacteria</taxon>
        <taxon>Campylobacterales</taxon>
        <taxon>Campylobacteraceae</taxon>
        <taxon>Campylobacter</taxon>
    </lineage>
</organism>
<reference evidence="3" key="1">
    <citation type="submission" date="2016-07" db="EMBL/GenBank/DDBJ databases">
        <title>Comparative genomics of the Campylobacter concisus group.</title>
        <authorList>
            <person name="Miller W.G."/>
            <person name="Yee E."/>
            <person name="Chapman M.H."/>
            <person name="Huynh S."/>
            <person name="Bono J.L."/>
            <person name="On S.L.W."/>
            <person name="StLeger J."/>
            <person name="Foster G."/>
            <person name="Parker C.T."/>
        </authorList>
    </citation>
    <scope>NUCLEOTIDE SEQUENCE</scope>
    <source>
        <strain evidence="3">525.92</strain>
    </source>
</reference>
<evidence type="ECO:0000259" key="2">
    <source>
        <dbReference type="Pfam" id="PF04892"/>
    </source>
</evidence>
<dbReference type="STRING" id="360105.CCV52592_1394"/>
<evidence type="ECO:0000313" key="3">
    <source>
        <dbReference type="EMBL" id="EAU00439.1"/>
    </source>
</evidence>
<keyword evidence="1" id="KW-0472">Membrane</keyword>
<name>A7GY19_CAMC5</name>
<dbReference type="EMBL" id="CP000767">
    <property type="protein sequence ID" value="EAU00439.1"/>
    <property type="molecule type" value="Genomic_DNA"/>
</dbReference>
<gene>
    <name evidence="3" type="ORF">CCV52592_1394</name>
</gene>
<keyword evidence="4" id="KW-1185">Reference proteome</keyword>